<gene>
    <name evidence="1" type="ORF">AUJ95_03405</name>
</gene>
<dbReference type="SUPFAM" id="SSF56935">
    <property type="entry name" value="Porins"/>
    <property type="match status" value="1"/>
</dbReference>
<dbReference type="AlphaFoldDB" id="A0A1J5DZA5"/>
<evidence type="ECO:0000313" key="1">
    <source>
        <dbReference type="EMBL" id="OIP41421.1"/>
    </source>
</evidence>
<dbReference type="EMBL" id="MNYI01000083">
    <property type="protein sequence ID" value="OIP41421.1"/>
    <property type="molecule type" value="Genomic_DNA"/>
</dbReference>
<proteinExistence type="predicted"/>
<organism evidence="1 2">
    <name type="scientific">Candidatus Desantisbacteria bacterium CG2_30_40_21</name>
    <dbReference type="NCBI Taxonomy" id="1817895"/>
    <lineage>
        <taxon>Bacteria</taxon>
        <taxon>Candidatus Desantisiibacteriota</taxon>
    </lineage>
</organism>
<evidence type="ECO:0008006" key="3">
    <source>
        <dbReference type="Google" id="ProtNLM"/>
    </source>
</evidence>
<accession>A0A1J5DZA5</accession>
<dbReference type="STRING" id="1817895.AUJ95_03405"/>
<reference evidence="1 2" key="1">
    <citation type="journal article" date="2016" name="Environ. Microbiol.">
        <title>Genomic resolution of a cold subsurface aquifer community provides metabolic insights for novel microbes adapted to high CO concentrations.</title>
        <authorList>
            <person name="Probst A.J."/>
            <person name="Castelle C.J."/>
            <person name="Singh A."/>
            <person name="Brown C.T."/>
            <person name="Anantharaman K."/>
            <person name="Sharon I."/>
            <person name="Hug L.A."/>
            <person name="Burstein D."/>
            <person name="Emerson J.B."/>
            <person name="Thomas B.C."/>
            <person name="Banfield J.F."/>
        </authorList>
    </citation>
    <scope>NUCLEOTIDE SEQUENCE [LARGE SCALE GENOMIC DNA]</scope>
    <source>
        <strain evidence="1">CG2_30_40_21</strain>
    </source>
</reference>
<dbReference type="NCBIfam" id="NF033709">
    <property type="entry name" value="PorV_fam"/>
    <property type="match status" value="1"/>
</dbReference>
<protein>
    <recommendedName>
        <fullName evidence="3">PorV/PorQ family protein</fullName>
    </recommendedName>
</protein>
<comment type="caution">
    <text evidence="1">The sequence shown here is derived from an EMBL/GenBank/DDBJ whole genome shotgun (WGS) entry which is preliminary data.</text>
</comment>
<dbReference type="Proteomes" id="UP000183085">
    <property type="component" value="Unassembled WGS sequence"/>
</dbReference>
<dbReference type="Gene3D" id="2.40.160.60">
    <property type="entry name" value="Outer membrane protein transport protein (OMPP1/FadL/TodX)"/>
    <property type="match status" value="2"/>
</dbReference>
<name>A0A1J5DZA5_9BACT</name>
<sequence length="310" mass="33191">MKKSEIREQGAGGRSQNKIRGWWLLALLLLPTITYAGQKPDAGQPGYFLKLATGANILAMGGAGVACPDSGIFINPAGIAMDEGKKLQITTIALPFPDTSYNYLSYTQNIGRNWGIGLGVPSLKVTGAEKRPSEYESSGRFDDQYVAFGLGIARILPLGLSAGLTIKAIQQQFCEEATSTTNIDLGLLYQHKGKDSSPIAMGICLQNILSLSGNGDEMPQTVNIGIGYHPIDRVLLAVDIKKSNKQATRLHLGGEYCPTDTLSLRTGYDAQGYLTAGVGIRVGGITIDYGLQNHDYKLSHRVSVGIGWGK</sequence>
<evidence type="ECO:0000313" key="2">
    <source>
        <dbReference type="Proteomes" id="UP000183085"/>
    </source>
</evidence>